<name>A0ABX2BD31_9GAMM</name>
<dbReference type="Pfam" id="PF18169">
    <property type="entry name" value="SLATT_6"/>
    <property type="match status" value="1"/>
</dbReference>
<keyword evidence="1" id="KW-0812">Transmembrane</keyword>
<accession>A0ABX2BD31</accession>
<gene>
    <name evidence="3" type="ORF">DDR56_08560</name>
</gene>
<sequence length="197" mass="22885">MSTKKKRFQQQIAEKAYDVGFGAKKNLATYDIIEKAPGWISFISLAVGILSLIIEPLSGKIVSATLLILGITVLYIEPYRHEKQKYMDAGDRATQIFNSLKTLCRKVEDKDDDDDFQSEEQELNSLESEFYSTSVKKQIFLSDWYAHFKFFWQFQISWIEKHRKFKLFRDKIPLSLYATVAAIIIISIILFIFKKGC</sequence>
<dbReference type="Proteomes" id="UP001318401">
    <property type="component" value="Unassembled WGS sequence"/>
</dbReference>
<keyword evidence="1" id="KW-0472">Membrane</keyword>
<protein>
    <recommendedName>
        <fullName evidence="2">SMODS and SLOG-associating 2TM effector domain-containing protein</fullName>
    </recommendedName>
</protein>
<feature type="domain" description="SMODS and SLOG-associating 2TM effector" evidence="2">
    <location>
        <begin position="5"/>
        <end position="180"/>
    </location>
</feature>
<feature type="transmembrane region" description="Helical" evidence="1">
    <location>
        <begin position="36"/>
        <end position="54"/>
    </location>
</feature>
<evidence type="ECO:0000313" key="4">
    <source>
        <dbReference type="Proteomes" id="UP001318401"/>
    </source>
</evidence>
<dbReference type="EMBL" id="QDKN01000003">
    <property type="protein sequence ID" value="NPT30616.1"/>
    <property type="molecule type" value="Genomic_DNA"/>
</dbReference>
<dbReference type="NCBIfam" id="NF033630">
    <property type="entry name" value="SLATT_6"/>
    <property type="match status" value="1"/>
</dbReference>
<feature type="transmembrane region" description="Helical" evidence="1">
    <location>
        <begin position="174"/>
        <end position="193"/>
    </location>
</feature>
<keyword evidence="4" id="KW-1185">Reference proteome</keyword>
<proteinExistence type="predicted"/>
<evidence type="ECO:0000259" key="2">
    <source>
        <dbReference type="Pfam" id="PF18169"/>
    </source>
</evidence>
<evidence type="ECO:0000313" key="3">
    <source>
        <dbReference type="EMBL" id="NPT30616.1"/>
    </source>
</evidence>
<comment type="caution">
    <text evidence="3">The sequence shown here is derived from an EMBL/GenBank/DDBJ whole genome shotgun (WGS) entry which is preliminary data.</text>
</comment>
<keyword evidence="1" id="KW-1133">Transmembrane helix</keyword>
<dbReference type="InterPro" id="IPR041119">
    <property type="entry name" value="SLATT_6"/>
</dbReference>
<feature type="transmembrane region" description="Helical" evidence="1">
    <location>
        <begin position="60"/>
        <end position="77"/>
    </location>
</feature>
<organism evidence="3 4">
    <name type="scientific">Vreelandella venusta</name>
    <dbReference type="NCBI Taxonomy" id="44935"/>
    <lineage>
        <taxon>Bacteria</taxon>
        <taxon>Pseudomonadati</taxon>
        <taxon>Pseudomonadota</taxon>
        <taxon>Gammaproteobacteria</taxon>
        <taxon>Oceanospirillales</taxon>
        <taxon>Halomonadaceae</taxon>
        <taxon>Vreelandella</taxon>
    </lineage>
</organism>
<dbReference type="RefSeq" id="WP_125748368.1">
    <property type="nucleotide sequence ID" value="NZ_CP034367.1"/>
</dbReference>
<evidence type="ECO:0000256" key="1">
    <source>
        <dbReference type="SAM" id="Phobius"/>
    </source>
</evidence>
<reference evidence="3 4" key="1">
    <citation type="submission" date="2018-04" db="EMBL/GenBank/DDBJ databases">
        <authorList>
            <person name="Li G."/>
            <person name="Du W."/>
            <person name="Bai Y."/>
        </authorList>
    </citation>
    <scope>NUCLEOTIDE SEQUENCE [LARGE SCALE GENOMIC DNA]</scope>
    <source>
        <strain evidence="3 4">YYYZ-3</strain>
    </source>
</reference>